<reference evidence="1 2" key="1">
    <citation type="submission" date="2015-11" db="EMBL/GenBank/DDBJ databases">
        <title>Draft genome sequences of new species of the genus Lactobacillus isolated from orchardgrass silage.</title>
        <authorList>
            <person name="Tohno M."/>
            <person name="Tanizawa Y."/>
            <person name="Arita M."/>
        </authorList>
    </citation>
    <scope>NUCLEOTIDE SEQUENCE [LARGE SCALE GENOMIC DNA]</scope>
    <source>
        <strain evidence="1 2">IWT140</strain>
    </source>
</reference>
<name>A0A1Z5ISL8_9LACO</name>
<dbReference type="Proteomes" id="UP000198430">
    <property type="component" value="Unassembled WGS sequence"/>
</dbReference>
<dbReference type="AlphaFoldDB" id="A0A1Z5ISL8"/>
<comment type="caution">
    <text evidence="1">The sequence shown here is derived from an EMBL/GenBank/DDBJ whole genome shotgun (WGS) entry which is preliminary data.</text>
</comment>
<dbReference type="EMBL" id="BCMH01000023">
    <property type="protein sequence ID" value="GAX04582.1"/>
    <property type="molecule type" value="Genomic_DNA"/>
</dbReference>
<evidence type="ECO:0008006" key="3">
    <source>
        <dbReference type="Google" id="ProtNLM"/>
    </source>
</evidence>
<gene>
    <name evidence="1" type="ORF">IWT140_02224</name>
</gene>
<keyword evidence="2" id="KW-1185">Reference proteome</keyword>
<evidence type="ECO:0000313" key="1">
    <source>
        <dbReference type="EMBL" id="GAX04582.1"/>
    </source>
</evidence>
<evidence type="ECO:0000313" key="2">
    <source>
        <dbReference type="Proteomes" id="UP000198430"/>
    </source>
</evidence>
<sequence length="207" mass="23965">MIAIRPDNSKRPAKSTRLYWLCKCDCGNYTVTADADLRRGKVRSCGCLHDELTGQRFYKHGQSGTKLNMVWQAMKQRCGNNHSKDFPNYGGRGIKVCHQWLDDFQSFYDWAIVNGYHEGLSIDRINVDGNYEPQNCRWVNMKTQANNERKNHKLSFKGESHTLSEWAEITGQTQSTLSARINRYGWPLERALTVKPKKGRNQYDRAL</sequence>
<proteinExistence type="predicted"/>
<accession>A0A1Z5ISL8</accession>
<organism evidence="1 2">
    <name type="scientific">Secundilactobacillus pentosiphilus</name>
    <dbReference type="NCBI Taxonomy" id="1714682"/>
    <lineage>
        <taxon>Bacteria</taxon>
        <taxon>Bacillati</taxon>
        <taxon>Bacillota</taxon>
        <taxon>Bacilli</taxon>
        <taxon>Lactobacillales</taxon>
        <taxon>Lactobacillaceae</taxon>
        <taxon>Secundilactobacillus</taxon>
    </lineage>
</organism>
<protein>
    <recommendedName>
        <fullName evidence="3">AP2 domain protein</fullName>
    </recommendedName>
</protein>